<keyword evidence="1" id="KW-0812">Transmembrane</keyword>
<accession>A0A368GTK5</accession>
<keyword evidence="3" id="KW-1185">Reference proteome</keyword>
<feature type="transmembrane region" description="Helical" evidence="1">
    <location>
        <begin position="42"/>
        <end position="61"/>
    </location>
</feature>
<dbReference type="AlphaFoldDB" id="A0A368GTK5"/>
<proteinExistence type="predicted"/>
<comment type="caution">
    <text evidence="2">The sequence shown here is derived from an EMBL/GenBank/DDBJ whole genome shotgun (WGS) entry which is preliminary data.</text>
</comment>
<evidence type="ECO:0000313" key="2">
    <source>
        <dbReference type="EMBL" id="RCN46629.1"/>
    </source>
</evidence>
<evidence type="ECO:0000313" key="3">
    <source>
        <dbReference type="Proteomes" id="UP000252519"/>
    </source>
</evidence>
<name>A0A368GTK5_ANCCA</name>
<sequence>MESGGSSSELLVSPVMGVKKGTPMPLNGAVHYPLAIMLYKPGLLVTVLSAILISFPIVFAFGDNPSWDRSSDNATRQFAMEHGTIRKIEPMELSALGL</sequence>
<dbReference type="Proteomes" id="UP000252519">
    <property type="component" value="Unassembled WGS sequence"/>
</dbReference>
<organism evidence="2 3">
    <name type="scientific">Ancylostoma caninum</name>
    <name type="common">Dog hookworm</name>
    <dbReference type="NCBI Taxonomy" id="29170"/>
    <lineage>
        <taxon>Eukaryota</taxon>
        <taxon>Metazoa</taxon>
        <taxon>Ecdysozoa</taxon>
        <taxon>Nematoda</taxon>
        <taxon>Chromadorea</taxon>
        <taxon>Rhabditida</taxon>
        <taxon>Rhabditina</taxon>
        <taxon>Rhabditomorpha</taxon>
        <taxon>Strongyloidea</taxon>
        <taxon>Ancylostomatidae</taxon>
        <taxon>Ancylostomatinae</taxon>
        <taxon>Ancylostoma</taxon>
    </lineage>
</organism>
<dbReference type="EMBL" id="JOJR01000076">
    <property type="protein sequence ID" value="RCN46629.1"/>
    <property type="molecule type" value="Genomic_DNA"/>
</dbReference>
<keyword evidence="1" id="KW-1133">Transmembrane helix</keyword>
<evidence type="ECO:0000256" key="1">
    <source>
        <dbReference type="SAM" id="Phobius"/>
    </source>
</evidence>
<protein>
    <submittedName>
        <fullName evidence="2">Uncharacterized protein</fullName>
    </submittedName>
</protein>
<gene>
    <name evidence="2" type="ORF">ANCCAN_07365</name>
</gene>
<keyword evidence="1" id="KW-0472">Membrane</keyword>
<reference evidence="2 3" key="1">
    <citation type="submission" date="2014-10" db="EMBL/GenBank/DDBJ databases">
        <title>Draft genome of the hookworm Ancylostoma caninum.</title>
        <authorList>
            <person name="Mitreva M."/>
        </authorList>
    </citation>
    <scope>NUCLEOTIDE SEQUENCE [LARGE SCALE GENOMIC DNA]</scope>
    <source>
        <strain evidence="2 3">Baltimore</strain>
    </source>
</reference>